<dbReference type="AlphaFoldDB" id="A0A542DET7"/>
<dbReference type="RefSeq" id="WP_141996400.1">
    <property type="nucleotide sequence ID" value="NZ_VFML01000001.1"/>
</dbReference>
<evidence type="ECO:0000313" key="2">
    <source>
        <dbReference type="Proteomes" id="UP000320876"/>
    </source>
</evidence>
<keyword evidence="2" id="KW-1185">Reference proteome</keyword>
<accession>A0A542DET7</accession>
<organism evidence="1 2">
    <name type="scientific">Amycolatopsis cihanbeyliensis</name>
    <dbReference type="NCBI Taxonomy" id="1128664"/>
    <lineage>
        <taxon>Bacteria</taxon>
        <taxon>Bacillati</taxon>
        <taxon>Actinomycetota</taxon>
        <taxon>Actinomycetes</taxon>
        <taxon>Pseudonocardiales</taxon>
        <taxon>Pseudonocardiaceae</taxon>
        <taxon>Amycolatopsis</taxon>
    </lineage>
</organism>
<reference evidence="1 2" key="1">
    <citation type="submission" date="2019-06" db="EMBL/GenBank/DDBJ databases">
        <title>Sequencing the genomes of 1000 actinobacteria strains.</title>
        <authorList>
            <person name="Klenk H.-P."/>
        </authorList>
    </citation>
    <scope>NUCLEOTIDE SEQUENCE [LARGE SCALE GENOMIC DNA]</scope>
    <source>
        <strain evidence="1 2">DSM 45679</strain>
    </source>
</reference>
<gene>
    <name evidence="1" type="ORF">FB471_1270</name>
</gene>
<name>A0A542DET7_AMYCI</name>
<proteinExistence type="predicted"/>
<evidence type="ECO:0000313" key="1">
    <source>
        <dbReference type="EMBL" id="TQJ01579.1"/>
    </source>
</evidence>
<comment type="caution">
    <text evidence="1">The sequence shown here is derived from an EMBL/GenBank/DDBJ whole genome shotgun (WGS) entry which is preliminary data.</text>
</comment>
<dbReference type="EMBL" id="VFML01000001">
    <property type="protein sequence ID" value="TQJ01579.1"/>
    <property type="molecule type" value="Genomic_DNA"/>
</dbReference>
<protein>
    <submittedName>
        <fullName evidence="1">Uncharacterized protein</fullName>
    </submittedName>
</protein>
<dbReference type="Proteomes" id="UP000320876">
    <property type="component" value="Unassembled WGS sequence"/>
</dbReference>
<sequence>MSYGGHEEPQLSVPVTTRCSAGMILYHGRLPALVIDYGGAELILVTNEDSSLATTREFIINLISASAAMMNALTAMMHTGRHRLHEQPDDKET</sequence>